<evidence type="ECO:0000256" key="2">
    <source>
        <dbReference type="ARBA" id="ARBA00011900"/>
    </source>
</evidence>
<evidence type="ECO:0000256" key="4">
    <source>
        <dbReference type="ARBA" id="ARBA00022679"/>
    </source>
</evidence>
<dbReference type="InterPro" id="IPR051537">
    <property type="entry name" value="DNA_Adenine_Mtase"/>
</dbReference>
<evidence type="ECO:0000259" key="9">
    <source>
        <dbReference type="Pfam" id="PF01420"/>
    </source>
</evidence>
<organism evidence="11">
    <name type="scientific">bacterium 19CA06SA08-2</name>
    <dbReference type="NCBI Taxonomy" id="2920658"/>
    <lineage>
        <taxon>Bacteria</taxon>
    </lineage>
</organism>
<gene>
    <name evidence="11" type="ORF">MRM75_03465</name>
</gene>
<reference evidence="11" key="1">
    <citation type="submission" date="2022-03" db="EMBL/GenBank/DDBJ databases">
        <title>Sea Food Isolates.</title>
        <authorList>
            <person name="Li c."/>
        </authorList>
    </citation>
    <scope>NUCLEOTIDE SEQUENCE</scope>
    <source>
        <strain evidence="11">19CA06SA08-2</strain>
    </source>
</reference>
<protein>
    <recommendedName>
        <fullName evidence="2">site-specific DNA-methyltransferase (adenine-specific)</fullName>
        <ecNumber evidence="2">2.1.1.72</ecNumber>
    </recommendedName>
</protein>
<name>A0AAU6U7B9_UNCXX</name>
<dbReference type="InterPro" id="IPR044946">
    <property type="entry name" value="Restrct_endonuc_typeI_TRD_sf"/>
</dbReference>
<dbReference type="Gene3D" id="3.40.50.300">
    <property type="entry name" value="P-loop containing nucleotide triphosphate hydrolases"/>
    <property type="match status" value="1"/>
</dbReference>
<dbReference type="InterPro" id="IPR027417">
    <property type="entry name" value="P-loop_NTPase"/>
</dbReference>
<evidence type="ECO:0000259" key="10">
    <source>
        <dbReference type="Pfam" id="PF02384"/>
    </source>
</evidence>
<dbReference type="PANTHER" id="PTHR42933">
    <property type="entry name" value="SLR6095 PROTEIN"/>
    <property type="match status" value="1"/>
</dbReference>
<sequence length="1329" mass="146746">MSIMEENTIRKATTQWVSKLNAVFTREMSTHESNTLIRAVFATFLLLRRANQQEAELDAIAAVENIPYCPVLPHSLQWSRLSSMNEWDITERLHQLANYADSLKSSTTFSTATYVQALAEPLRSILKVNFAYLIDVVRWIEGLPFETPSERHSLLEVFDQVVAETKDAYDGQYSTPVNIARLVVALANPQPGESIYDPCFGSGNFLVAAWQHAENSHTEEPKSNALIDISGIEINTGAYLVGLTRMLLAGIAEPRLDQGNSLEREPHSKLIHQGFDVVLANPPIGVKTNREQWRYEHFAIPTNDSTGLFIQLALERLGPNGRAVIVVPESFLFRSGAERELRRYLLEQGLVEAVIGLPVGVFAPYTGVKGSLLILRKQGGNTRVRMADASPLFEPRSGRKAPFIRAALSELLAQEIQRTELRPPRELPPGLQEGTPGTGVLTRSIWEVSIDELAATEWDLSPRRREKGGLNELLNNLHEVLGKTCLVRPLSEVAEVTAGRSIKASDLLNAPPSNRAVGYVRIKNLSQGKVGRVSSWLRPEIADTERRWALLPGDVLVSKSGTIGKTALVRNSTMGSVAANGLYVLRTNSELLDAGFLLAYLASHACQNWLTAHSRGIVIQHLNRAVLDELPVPLPTLSMQARAAAQFREFGSDALEFLAQAMGGSESDRLTIWLAELDSKVPKAGLGLDDPSTLSQFEPIAEQASVAQRWLGQEQQVSDQAARWLTPLTQALLHLVGVSQIPAGPSLLNVLQEAERSIQATLEQATGHLPAESQVRSIAERLRDWLRTTVANLTDTEGLQVRSAPVLLVAGDFAEFSVELENPSSLPLRNVRVETRPDWGMTERQYLSEHGSLSLQLRGNVPKHGENLSMHIFWQGRNLMGQVVEGEIELAIRVADAAIERESLAFELGHSPYVTGSPLEPLHGHNVFYGREELIDKIRRQIATNGNVVLLEGNRRTGKTSILKHMEGKTVTPGWLAVYSSLQGAEGASQCAGVPTPEVFREIARSIATALGKLSIEVPLPNGQIIAAGKPALGIARACRDGIGVESPFADFRDYLERVLNTLEQQSLGLVLMLDEFDKLQEGIDNRVTSPQVPENIRFLIQTYPKFSAILTGSRRLKRLREEYWSALYGLGTSIPVTALDVDSARKVVTEPVRDQLIFSQEAVDKVLSVTARHPYLMQCLCNRVFDYAVQTKNQSITASVVAKAAQWLVRDNEHFASLWDYAGQGPEKGRNRRQFILSLCARSLKQGTHVGFGPLHEMLTQSGVDVAEDVLDADLTYLRELELVEFSGEIGDGEYRLTIPLMADWIEQQQDAVVVASRARTEAEEENA</sequence>
<evidence type="ECO:0000313" key="11">
    <source>
        <dbReference type="EMBL" id="XAG70068.1"/>
    </source>
</evidence>
<evidence type="ECO:0000256" key="1">
    <source>
        <dbReference type="ARBA" id="ARBA00010923"/>
    </source>
</evidence>
<dbReference type="GO" id="GO:0008170">
    <property type="term" value="F:N-methyltransferase activity"/>
    <property type="evidence" value="ECO:0007669"/>
    <property type="project" value="InterPro"/>
</dbReference>
<evidence type="ECO:0000256" key="5">
    <source>
        <dbReference type="ARBA" id="ARBA00022691"/>
    </source>
</evidence>
<keyword evidence="3 11" id="KW-0489">Methyltransferase</keyword>
<feature type="domain" description="Type I restriction modification DNA specificity" evidence="9">
    <location>
        <begin position="487"/>
        <end position="652"/>
    </location>
</feature>
<keyword evidence="5" id="KW-0949">S-adenosyl-L-methionine</keyword>
<keyword evidence="7" id="KW-0238">DNA-binding</keyword>
<dbReference type="GO" id="GO:0003677">
    <property type="term" value="F:DNA binding"/>
    <property type="evidence" value="ECO:0007669"/>
    <property type="project" value="UniProtKB-KW"/>
</dbReference>
<dbReference type="Pfam" id="PF01420">
    <property type="entry name" value="Methylase_S"/>
    <property type="match status" value="1"/>
</dbReference>
<keyword evidence="4" id="KW-0808">Transferase</keyword>
<dbReference type="SUPFAM" id="SSF52540">
    <property type="entry name" value="P-loop containing nucleoside triphosphate hydrolases"/>
    <property type="match status" value="1"/>
</dbReference>
<evidence type="ECO:0000256" key="3">
    <source>
        <dbReference type="ARBA" id="ARBA00022603"/>
    </source>
</evidence>
<dbReference type="EC" id="2.1.1.72" evidence="2"/>
<keyword evidence="6" id="KW-0680">Restriction system</keyword>
<evidence type="ECO:0000256" key="6">
    <source>
        <dbReference type="ARBA" id="ARBA00022747"/>
    </source>
</evidence>
<dbReference type="SUPFAM" id="SSF53335">
    <property type="entry name" value="S-adenosyl-L-methionine-dependent methyltransferases"/>
    <property type="match status" value="1"/>
</dbReference>
<dbReference type="SUPFAM" id="SSF116734">
    <property type="entry name" value="DNA methylase specificity domain"/>
    <property type="match status" value="1"/>
</dbReference>
<dbReference type="Gene3D" id="3.90.220.20">
    <property type="entry name" value="DNA methylase specificity domains"/>
    <property type="match status" value="1"/>
</dbReference>
<dbReference type="GO" id="GO:0009307">
    <property type="term" value="P:DNA restriction-modification system"/>
    <property type="evidence" value="ECO:0007669"/>
    <property type="project" value="UniProtKB-KW"/>
</dbReference>
<dbReference type="EMBL" id="CP095353">
    <property type="protein sequence ID" value="XAG70068.1"/>
    <property type="molecule type" value="Genomic_DNA"/>
</dbReference>
<accession>A0AAU6U7B9</accession>
<dbReference type="GO" id="GO:0032259">
    <property type="term" value="P:methylation"/>
    <property type="evidence" value="ECO:0007669"/>
    <property type="project" value="UniProtKB-KW"/>
</dbReference>
<dbReference type="GO" id="GO:0009007">
    <property type="term" value="F:site-specific DNA-methyltransferase (adenine-specific) activity"/>
    <property type="evidence" value="ECO:0007669"/>
    <property type="project" value="UniProtKB-EC"/>
</dbReference>
<dbReference type="InterPro" id="IPR003356">
    <property type="entry name" value="DNA_methylase_A-5"/>
</dbReference>
<evidence type="ECO:0000256" key="7">
    <source>
        <dbReference type="ARBA" id="ARBA00023125"/>
    </source>
</evidence>
<comment type="similarity">
    <text evidence="1">Belongs to the type-I restriction system S methylase family.</text>
</comment>
<feature type="domain" description="DNA methylase adenine-specific" evidence="10">
    <location>
        <begin position="160"/>
        <end position="462"/>
    </location>
</feature>
<dbReference type="Pfam" id="PF02384">
    <property type="entry name" value="N6_Mtase"/>
    <property type="match status" value="1"/>
</dbReference>
<evidence type="ECO:0000256" key="8">
    <source>
        <dbReference type="ARBA" id="ARBA00047942"/>
    </source>
</evidence>
<dbReference type="PANTHER" id="PTHR42933:SF4">
    <property type="entry name" value="TYPE I RESTRICTION ENZYME ECOKI METHYLASE SUBUNIT"/>
    <property type="match status" value="1"/>
</dbReference>
<dbReference type="InterPro" id="IPR029063">
    <property type="entry name" value="SAM-dependent_MTases_sf"/>
</dbReference>
<proteinExistence type="inferred from homology"/>
<dbReference type="InterPro" id="IPR000055">
    <property type="entry name" value="Restrct_endonuc_typeI_TRD"/>
</dbReference>
<comment type="catalytic activity">
    <reaction evidence="8">
        <text>a 2'-deoxyadenosine in DNA + S-adenosyl-L-methionine = an N(6)-methyl-2'-deoxyadenosine in DNA + S-adenosyl-L-homocysteine + H(+)</text>
        <dbReference type="Rhea" id="RHEA:15197"/>
        <dbReference type="Rhea" id="RHEA-COMP:12418"/>
        <dbReference type="Rhea" id="RHEA-COMP:12419"/>
        <dbReference type="ChEBI" id="CHEBI:15378"/>
        <dbReference type="ChEBI" id="CHEBI:57856"/>
        <dbReference type="ChEBI" id="CHEBI:59789"/>
        <dbReference type="ChEBI" id="CHEBI:90615"/>
        <dbReference type="ChEBI" id="CHEBI:90616"/>
        <dbReference type="EC" id="2.1.1.72"/>
    </reaction>
</comment>
<dbReference type="Gene3D" id="3.40.50.150">
    <property type="entry name" value="Vaccinia Virus protein VP39"/>
    <property type="match status" value="1"/>
</dbReference>
<dbReference type="PRINTS" id="PR00507">
    <property type="entry name" value="N12N6MTFRASE"/>
</dbReference>